<keyword evidence="3" id="KW-0547">Nucleotide-binding</keyword>
<dbReference type="GO" id="GO:0006000">
    <property type="term" value="P:fructose metabolic process"/>
    <property type="evidence" value="ECO:0007669"/>
    <property type="project" value="UniProtKB-ARBA"/>
</dbReference>
<evidence type="ECO:0000256" key="2">
    <source>
        <dbReference type="ARBA" id="ARBA00022679"/>
    </source>
</evidence>
<keyword evidence="2 6" id="KW-0808">Transferase</keyword>
<dbReference type="InterPro" id="IPR002173">
    <property type="entry name" value="Carboh/pur_kinase_PfkB_CS"/>
</dbReference>
<dbReference type="EMBL" id="RZNX01000003">
    <property type="protein sequence ID" value="RUT31809.1"/>
    <property type="molecule type" value="Genomic_DNA"/>
</dbReference>
<dbReference type="PROSITE" id="PS00584">
    <property type="entry name" value="PFKB_KINASES_2"/>
    <property type="match status" value="1"/>
</dbReference>
<evidence type="ECO:0000256" key="1">
    <source>
        <dbReference type="ARBA" id="ARBA00010688"/>
    </source>
</evidence>
<dbReference type="PANTHER" id="PTHR43085">
    <property type="entry name" value="HEXOKINASE FAMILY MEMBER"/>
    <property type="match status" value="1"/>
</dbReference>
<dbReference type="Proteomes" id="UP000272464">
    <property type="component" value="Unassembled WGS sequence"/>
</dbReference>
<dbReference type="InterPro" id="IPR002139">
    <property type="entry name" value="Ribo/fructo_kinase"/>
</dbReference>
<gene>
    <name evidence="8" type="ORF">EJP77_10515</name>
</gene>
<dbReference type="SUPFAM" id="SSF53613">
    <property type="entry name" value="Ribokinase-like"/>
    <property type="match status" value="1"/>
</dbReference>
<feature type="domain" description="Carbohydrate kinase PfkB" evidence="7">
    <location>
        <begin position="3"/>
        <end position="307"/>
    </location>
</feature>
<comment type="caution">
    <text evidence="8">The sequence shown here is derived from an EMBL/GenBank/DDBJ whole genome shotgun (WGS) entry which is preliminary data.</text>
</comment>
<dbReference type="CDD" id="cd01167">
    <property type="entry name" value="bac_FRK"/>
    <property type="match status" value="1"/>
</dbReference>
<keyword evidence="4 6" id="KW-0418">Kinase</keyword>
<evidence type="ECO:0000313" key="9">
    <source>
        <dbReference type="Proteomes" id="UP000272464"/>
    </source>
</evidence>
<dbReference type="Gene3D" id="3.40.1190.20">
    <property type="match status" value="1"/>
</dbReference>
<evidence type="ECO:0000259" key="7">
    <source>
        <dbReference type="Pfam" id="PF00294"/>
    </source>
</evidence>
<comment type="similarity">
    <text evidence="1 6">Belongs to the carbohydrate kinase PfkB family.</text>
</comment>
<evidence type="ECO:0000256" key="4">
    <source>
        <dbReference type="ARBA" id="ARBA00022777"/>
    </source>
</evidence>
<sequence length="324" mass="35521">MWDVVALGEVLIDFTPSGWSDHGNVLFERNPGGAPANVLTALSKLGRKTAFIGKVGQDQFGRFLVDCLENNGIETSGVVFSSDTSTTLAFVHLNEEGERSFSFYRNPGADTELNSSEVNPEMLRNARIFHFGSVSMTHEPAATATLEACKQASECGALISFDPNLRPDLWKDEWSAKEAIAKGLGYADIVKLSFEEMQFLTSADELEEGAAHLYEQYGTPVILITLGERGCYFHCRDYSAFVPAYEVHTVDTTGAGDAFLGGFLNKLLEKGGRLASLSEEDYVEMVRYGNAVGALATTKKGAIPAMPRQEDICEFMNEELSRHR</sequence>
<evidence type="ECO:0000256" key="5">
    <source>
        <dbReference type="ARBA" id="ARBA00022840"/>
    </source>
</evidence>
<keyword evidence="5" id="KW-0067">ATP-binding</keyword>
<dbReference type="OrthoDB" id="9813569at2"/>
<name>A0A433XCF0_9BACL</name>
<protein>
    <submittedName>
        <fullName evidence="8">Carbohydrate kinase</fullName>
    </submittedName>
</protein>
<dbReference type="Pfam" id="PF00294">
    <property type="entry name" value="PfkB"/>
    <property type="match status" value="1"/>
</dbReference>
<evidence type="ECO:0000313" key="8">
    <source>
        <dbReference type="EMBL" id="RUT31809.1"/>
    </source>
</evidence>
<dbReference type="RefSeq" id="WP_127199189.1">
    <property type="nucleotide sequence ID" value="NZ_RZNX01000003.1"/>
</dbReference>
<dbReference type="AlphaFoldDB" id="A0A433XCF0"/>
<dbReference type="GO" id="GO:0005524">
    <property type="term" value="F:ATP binding"/>
    <property type="evidence" value="ECO:0007669"/>
    <property type="project" value="UniProtKB-KW"/>
</dbReference>
<dbReference type="InterPro" id="IPR050306">
    <property type="entry name" value="PfkB_Carbo_kinase"/>
</dbReference>
<organism evidence="8 9">
    <name type="scientific">Paenibacillus zeisoli</name>
    <dbReference type="NCBI Taxonomy" id="2496267"/>
    <lineage>
        <taxon>Bacteria</taxon>
        <taxon>Bacillati</taxon>
        <taxon>Bacillota</taxon>
        <taxon>Bacilli</taxon>
        <taxon>Bacillales</taxon>
        <taxon>Paenibacillaceae</taxon>
        <taxon>Paenibacillus</taxon>
    </lineage>
</organism>
<evidence type="ECO:0000256" key="3">
    <source>
        <dbReference type="ARBA" id="ARBA00022741"/>
    </source>
</evidence>
<dbReference type="PANTHER" id="PTHR43085:SF1">
    <property type="entry name" value="PSEUDOURIDINE KINASE-RELATED"/>
    <property type="match status" value="1"/>
</dbReference>
<reference evidence="8 9" key="1">
    <citation type="submission" date="2018-12" db="EMBL/GenBank/DDBJ databases">
        <authorList>
            <person name="Sun L."/>
            <person name="Chen Z."/>
        </authorList>
    </citation>
    <scope>NUCLEOTIDE SEQUENCE [LARGE SCALE GENOMIC DNA]</scope>
    <source>
        <strain evidence="8 9">3-5-3</strain>
    </source>
</reference>
<dbReference type="InterPro" id="IPR011611">
    <property type="entry name" value="PfkB_dom"/>
</dbReference>
<evidence type="ECO:0000256" key="6">
    <source>
        <dbReference type="RuleBase" id="RU003704"/>
    </source>
</evidence>
<dbReference type="InterPro" id="IPR029056">
    <property type="entry name" value="Ribokinase-like"/>
</dbReference>
<dbReference type="GO" id="GO:0008865">
    <property type="term" value="F:fructokinase activity"/>
    <property type="evidence" value="ECO:0007669"/>
    <property type="project" value="UniProtKB-ARBA"/>
</dbReference>
<dbReference type="PRINTS" id="PR00990">
    <property type="entry name" value="RIBOKINASE"/>
</dbReference>
<proteinExistence type="inferred from homology"/>
<keyword evidence="9" id="KW-1185">Reference proteome</keyword>
<accession>A0A433XCF0</accession>